<dbReference type="SUPFAM" id="SSF55486">
    <property type="entry name" value="Metalloproteases ('zincins'), catalytic domain"/>
    <property type="match status" value="1"/>
</dbReference>
<keyword evidence="1" id="KW-0732">Signal</keyword>
<comment type="caution">
    <text evidence="3">The sequence shown here is derived from an EMBL/GenBank/DDBJ whole genome shotgun (WGS) entry which is preliminary data.</text>
</comment>
<dbReference type="Proteomes" id="UP001172728">
    <property type="component" value="Unassembled WGS sequence"/>
</dbReference>
<evidence type="ECO:0000256" key="1">
    <source>
        <dbReference type="SAM" id="SignalP"/>
    </source>
</evidence>
<keyword evidence="4" id="KW-1185">Reference proteome</keyword>
<name>A0ABT8G9I7_9MICO</name>
<gene>
    <name evidence="3" type="ORF">QQX09_05715</name>
</gene>
<accession>A0ABT8G9I7</accession>
<feature type="signal peptide" evidence="1">
    <location>
        <begin position="1"/>
        <end position="29"/>
    </location>
</feature>
<dbReference type="Pfam" id="PF16640">
    <property type="entry name" value="Big_3_5"/>
    <property type="match status" value="1"/>
</dbReference>
<evidence type="ECO:0000313" key="4">
    <source>
        <dbReference type="Proteomes" id="UP001172728"/>
    </source>
</evidence>
<evidence type="ECO:0000313" key="3">
    <source>
        <dbReference type="EMBL" id="MDN4475354.1"/>
    </source>
</evidence>
<feature type="chain" id="PRO_5047453244" evidence="1">
    <location>
        <begin position="30"/>
        <end position="624"/>
    </location>
</feature>
<protein>
    <submittedName>
        <fullName evidence="3">Ig-like domain repeat protein</fullName>
    </submittedName>
</protein>
<proteinExistence type="predicted"/>
<organism evidence="3 4">
    <name type="scientific">Demequina litoralis</name>
    <dbReference type="NCBI Taxonomy" id="3051660"/>
    <lineage>
        <taxon>Bacteria</taxon>
        <taxon>Bacillati</taxon>
        <taxon>Actinomycetota</taxon>
        <taxon>Actinomycetes</taxon>
        <taxon>Micrococcales</taxon>
        <taxon>Demequinaceae</taxon>
        <taxon>Demequina</taxon>
    </lineage>
</organism>
<dbReference type="RefSeq" id="WP_301131793.1">
    <property type="nucleotide sequence ID" value="NZ_JAUHPW010000003.1"/>
</dbReference>
<dbReference type="EMBL" id="JAUHPW010000003">
    <property type="protein sequence ID" value="MDN4475354.1"/>
    <property type="molecule type" value="Genomic_DNA"/>
</dbReference>
<dbReference type="InterPro" id="IPR032109">
    <property type="entry name" value="Big_3_5"/>
</dbReference>
<reference evidence="3" key="1">
    <citation type="submission" date="2023-06" db="EMBL/GenBank/DDBJ databases">
        <title>Sysu t00192.</title>
        <authorList>
            <person name="Gao L."/>
            <person name="Fang B.-Z."/>
            <person name="Li W.-J."/>
        </authorList>
    </citation>
    <scope>NUCLEOTIDE SEQUENCE</scope>
    <source>
        <strain evidence="3">SYSU T00192</strain>
    </source>
</reference>
<feature type="domain" description="Bacterial Ig-like" evidence="2">
    <location>
        <begin position="447"/>
        <end position="529"/>
    </location>
</feature>
<evidence type="ECO:0000259" key="2">
    <source>
        <dbReference type="Pfam" id="PF16640"/>
    </source>
</evidence>
<sequence>MTTRIRPAARTATSAGVALALTLAGLSSASAIPAGPGGTLGLATVDAHMLEVIVDTEGEHTDGYVLVEDDGSITEVSGEALEEIPSGSEVEATVDDGVVSAATVLDPVAAAVAVTGHDAYVVTIDDATTGGDVSAADATDDAAYALDYWVREGRGAFSSFDIAQTRVLSLAGSCAYTFDELWEEAAALFPAVDFATATNHLIVYTPTSCVYDYLGVATIGRMTLGGYVHIAEPGAAVTVHELGHNLGLGHSDLLWGDVFGAYGFAEYYGAYSPMAGSIGTFEPASLDAAYRAYLDLPGVDAQTAALTLTPGATEPQVVTLGASTSTTGTTAVTFDDDYGFRYFVDYRDGAGTDAPAYFAGTDAYLEPLGFVASYAPGVVLTMMEPGYNEQYVFAHDHGDGTLQTSFRTGDTYVDPMGQFTLDVVESTASSATVALTPGPATATTARATATKVPYRTAGKVTVTVAGERTPMGTVTLSVGSREWTRTLNNGKVTFTLPKGWKPGTRTLTARYSGSLASQPSTTTVKATVTKATPKVTAVAKTAVRKGARATFVATVSSSVARETGYVQMYVGTTKVSAKYKLVRSGSVYKVRLTTWKLPKGRVSVKYLGNTYLKARKVATSSYAR</sequence>